<dbReference type="OrthoDB" id="1899410at2759"/>
<keyword evidence="4" id="KW-1185">Reference proteome</keyword>
<reference evidence="2" key="2">
    <citation type="submission" date="2017-06" db="EMBL/GenBank/DDBJ databases">
        <title>WGS assembly of Brachypodium distachyon.</title>
        <authorList>
            <consortium name="The International Brachypodium Initiative"/>
            <person name="Lucas S."/>
            <person name="Harmon-Smith M."/>
            <person name="Lail K."/>
            <person name="Tice H."/>
            <person name="Grimwood J."/>
            <person name="Bruce D."/>
            <person name="Barry K."/>
            <person name="Shu S."/>
            <person name="Lindquist E."/>
            <person name="Wang M."/>
            <person name="Pitluck S."/>
            <person name="Vogel J.P."/>
            <person name="Garvin D.F."/>
            <person name="Mockler T.C."/>
            <person name="Schmutz J."/>
            <person name="Rokhsar D."/>
            <person name="Bevan M.W."/>
        </authorList>
    </citation>
    <scope>NUCLEOTIDE SEQUENCE</scope>
    <source>
        <strain evidence="2">Bd21</strain>
    </source>
</reference>
<dbReference type="STRING" id="15368.I1I452"/>
<dbReference type="PANTHER" id="PTHR35986:SF1">
    <property type="entry name" value="OS10G0430800 PROTEIN"/>
    <property type="match status" value="1"/>
</dbReference>
<evidence type="ECO:0000256" key="1">
    <source>
        <dbReference type="SAM" id="MobiDB-lite"/>
    </source>
</evidence>
<dbReference type="RefSeq" id="XP_010234746.1">
    <property type="nucleotide sequence ID" value="XM_010236444.2"/>
</dbReference>
<dbReference type="OMA" id="NPWRMQL"/>
<feature type="region of interest" description="Disordered" evidence="1">
    <location>
        <begin position="221"/>
        <end position="260"/>
    </location>
</feature>
<evidence type="ECO:0000313" key="3">
    <source>
        <dbReference type="EnsemblPlants" id="KQJ96784"/>
    </source>
</evidence>
<accession>I1I452</accession>
<feature type="compositionally biased region" description="Basic residues" evidence="1">
    <location>
        <begin position="247"/>
        <end position="260"/>
    </location>
</feature>
<dbReference type="GeneID" id="100831570"/>
<dbReference type="AlphaFoldDB" id="I1I452"/>
<dbReference type="RefSeq" id="XP_003573946.1">
    <property type="nucleotide sequence ID" value="XM_003573898.3"/>
</dbReference>
<evidence type="ECO:0000313" key="2">
    <source>
        <dbReference type="EMBL" id="KQJ96787.1"/>
    </source>
</evidence>
<reference evidence="3" key="3">
    <citation type="submission" date="2018-08" db="UniProtKB">
        <authorList>
            <consortium name="EnsemblPlants"/>
        </authorList>
    </citation>
    <scope>IDENTIFICATION</scope>
    <source>
        <strain evidence="3">cv. Bd21</strain>
    </source>
</reference>
<name>I1I452_BRADI</name>
<dbReference type="KEGG" id="bdi:100831570"/>
<evidence type="ECO:0000313" key="4">
    <source>
        <dbReference type="Proteomes" id="UP000008810"/>
    </source>
</evidence>
<proteinExistence type="predicted"/>
<dbReference type="Gramene" id="KQJ96784">
    <property type="protein sequence ID" value="KQJ96784"/>
    <property type="gene ID" value="BRADI_3g27110v3"/>
</dbReference>
<dbReference type="EMBL" id="CM000882">
    <property type="protein sequence ID" value="KQJ96787.1"/>
    <property type="molecule type" value="Genomic_DNA"/>
</dbReference>
<dbReference type="eggNOG" id="ENOG502RY7D">
    <property type="taxonomic scope" value="Eukaryota"/>
</dbReference>
<dbReference type="PANTHER" id="PTHR35986">
    <property type="entry name" value="EXPRESSED PROTEIN"/>
    <property type="match status" value="1"/>
</dbReference>
<protein>
    <submittedName>
        <fullName evidence="2 3">Uncharacterized protein</fullName>
    </submittedName>
</protein>
<dbReference type="ExpressionAtlas" id="I1I452">
    <property type="expression patterns" value="baseline and differential"/>
</dbReference>
<reference evidence="2 3" key="1">
    <citation type="journal article" date="2010" name="Nature">
        <title>Genome sequencing and analysis of the model grass Brachypodium distachyon.</title>
        <authorList>
            <consortium name="International Brachypodium Initiative"/>
        </authorList>
    </citation>
    <scope>NUCLEOTIDE SEQUENCE [LARGE SCALE GENOMIC DNA]</scope>
    <source>
        <strain evidence="2">Bd21</strain>
        <strain evidence="3">cv. Bd21</strain>
    </source>
</reference>
<dbReference type="EMBL" id="CM000882">
    <property type="protein sequence ID" value="KQJ96784.1"/>
    <property type="molecule type" value="Genomic_DNA"/>
</dbReference>
<dbReference type="EnsemblPlants" id="KQJ96784">
    <property type="protein sequence ID" value="KQJ96784"/>
    <property type="gene ID" value="BRADI_3g27110v3"/>
</dbReference>
<feature type="compositionally biased region" description="Basic and acidic residues" evidence="1">
    <location>
        <begin position="230"/>
        <end position="246"/>
    </location>
</feature>
<sequence length="260" mass="29318">MATTTLQELKDIFFGHVLGKKGEAVQELEVSIRAKGNVTPAEDVILRLSTVFSNFTYTVTAAATTVLTSFATGQVQKFGGGPPLPRFVRFGICAGGGLVTGKVLYYVSLHAFAEFILAHKEEKRLKMELANIILTNHSDEKFLVQAVQKHFFAEHLYSDQHQDKPLFRWRQRHSYVDSTYMERLKEIEANNSEDKVKTISGQAARSFGDLMEDPLACILGSPDSNMGSDKPPEHKATILRRRDLRAQRRSQRHHHRHATL</sequence>
<organism evidence="2">
    <name type="scientific">Brachypodium distachyon</name>
    <name type="common">Purple false brome</name>
    <name type="synonym">Trachynia distachya</name>
    <dbReference type="NCBI Taxonomy" id="15368"/>
    <lineage>
        <taxon>Eukaryota</taxon>
        <taxon>Viridiplantae</taxon>
        <taxon>Streptophyta</taxon>
        <taxon>Embryophyta</taxon>
        <taxon>Tracheophyta</taxon>
        <taxon>Spermatophyta</taxon>
        <taxon>Magnoliopsida</taxon>
        <taxon>Liliopsida</taxon>
        <taxon>Poales</taxon>
        <taxon>Poaceae</taxon>
        <taxon>BOP clade</taxon>
        <taxon>Pooideae</taxon>
        <taxon>Stipodae</taxon>
        <taxon>Brachypodieae</taxon>
        <taxon>Brachypodium</taxon>
    </lineage>
</organism>
<dbReference type="Proteomes" id="UP000008810">
    <property type="component" value="Chromosome 3"/>
</dbReference>
<dbReference type="Gramene" id="KQJ96787">
    <property type="protein sequence ID" value="KQJ96787"/>
    <property type="gene ID" value="BRADI_3g27110v3"/>
</dbReference>
<dbReference type="EnsemblPlants" id="KQJ96787">
    <property type="protein sequence ID" value="KQJ96787"/>
    <property type="gene ID" value="BRADI_3g27110v3"/>
</dbReference>
<gene>
    <name evidence="3" type="primary">LOC100831570</name>
    <name evidence="2" type="ORF">BRADI_3g27110v3</name>
</gene>